<dbReference type="RefSeq" id="WP_157303932.1">
    <property type="nucleotide sequence ID" value="NZ_BAAAZB010000033.1"/>
</dbReference>
<comment type="caution">
    <text evidence="1">The sequence shown here is derived from an EMBL/GenBank/DDBJ whole genome shotgun (WGS) entry which is preliminary data.</text>
</comment>
<sequence length="77" mass="8808">MPKIECTCGNIIGLSEIPSPNQLLIISDENFDEVYADCIDPDKLYEKFNIVAKCKVCGRLHVFWNGFDKDPIIYKPE</sequence>
<dbReference type="AlphaFoldDB" id="A0A6N8JL93"/>
<dbReference type="OrthoDB" id="981992at2"/>
<gene>
    <name evidence="1" type="ORF">GO495_31450</name>
</gene>
<protein>
    <submittedName>
        <fullName evidence="1">Uncharacterized protein</fullName>
    </submittedName>
</protein>
<evidence type="ECO:0000313" key="2">
    <source>
        <dbReference type="Proteomes" id="UP000468388"/>
    </source>
</evidence>
<dbReference type="Proteomes" id="UP000468388">
    <property type="component" value="Unassembled WGS sequence"/>
</dbReference>
<accession>A0A6N8JL93</accession>
<organism evidence="1 2">
    <name type="scientific">Chitinophaga oryziterrae</name>
    <dbReference type="NCBI Taxonomy" id="1031224"/>
    <lineage>
        <taxon>Bacteria</taxon>
        <taxon>Pseudomonadati</taxon>
        <taxon>Bacteroidota</taxon>
        <taxon>Chitinophagia</taxon>
        <taxon>Chitinophagales</taxon>
        <taxon>Chitinophagaceae</taxon>
        <taxon>Chitinophaga</taxon>
    </lineage>
</organism>
<evidence type="ECO:0000313" key="1">
    <source>
        <dbReference type="EMBL" id="MVT45146.1"/>
    </source>
</evidence>
<keyword evidence="2" id="KW-1185">Reference proteome</keyword>
<reference evidence="1 2" key="1">
    <citation type="submission" date="2019-12" db="EMBL/GenBank/DDBJ databases">
        <title>The draft genomic sequence of strain Chitinophaga oryziterrae JCM 16595.</title>
        <authorList>
            <person name="Zhang X."/>
        </authorList>
    </citation>
    <scope>NUCLEOTIDE SEQUENCE [LARGE SCALE GENOMIC DNA]</scope>
    <source>
        <strain evidence="1 2">JCM 16595</strain>
    </source>
</reference>
<dbReference type="EMBL" id="WRXO01000017">
    <property type="protein sequence ID" value="MVT45146.1"/>
    <property type="molecule type" value="Genomic_DNA"/>
</dbReference>
<proteinExistence type="predicted"/>
<name>A0A6N8JL93_9BACT</name>